<gene>
    <name evidence="1" type="ORF">SAMN02982922_0178</name>
</gene>
<keyword evidence="2" id="KW-1185">Reference proteome</keyword>
<evidence type="ECO:0000313" key="2">
    <source>
        <dbReference type="Proteomes" id="UP000193083"/>
    </source>
</evidence>
<protein>
    <submittedName>
        <fullName evidence="1">Uncharacterized protein</fullName>
    </submittedName>
</protein>
<proteinExistence type="predicted"/>
<dbReference type="Proteomes" id="UP000193083">
    <property type="component" value="Unassembled WGS sequence"/>
</dbReference>
<evidence type="ECO:0000313" key="1">
    <source>
        <dbReference type="EMBL" id="SMH26349.1"/>
    </source>
</evidence>
<dbReference type="AlphaFoldDB" id="A0A1X7MNC3"/>
<dbReference type="EMBL" id="FXBL01000002">
    <property type="protein sequence ID" value="SMH26349.1"/>
    <property type="molecule type" value="Genomic_DNA"/>
</dbReference>
<organism evidence="1 2">
    <name type="scientific">Mesorhizobium australicum</name>
    <dbReference type="NCBI Taxonomy" id="536018"/>
    <lineage>
        <taxon>Bacteria</taxon>
        <taxon>Pseudomonadati</taxon>
        <taxon>Pseudomonadota</taxon>
        <taxon>Alphaproteobacteria</taxon>
        <taxon>Hyphomicrobiales</taxon>
        <taxon>Phyllobacteriaceae</taxon>
        <taxon>Mesorhizobium</taxon>
    </lineage>
</organism>
<reference evidence="1 2" key="1">
    <citation type="submission" date="2017-04" db="EMBL/GenBank/DDBJ databases">
        <authorList>
            <person name="Afonso C.L."/>
            <person name="Miller P.J."/>
            <person name="Scott M.A."/>
            <person name="Spackman E."/>
            <person name="Goraichik I."/>
            <person name="Dimitrov K.M."/>
            <person name="Suarez D.L."/>
            <person name="Swayne D.E."/>
        </authorList>
    </citation>
    <scope>NUCLEOTIDE SEQUENCE [LARGE SCALE GENOMIC DNA]</scope>
    <source>
        <strain evidence="1 2">B5P</strain>
    </source>
</reference>
<accession>A0A1X7MNC3</accession>
<name>A0A1X7MNC3_9HYPH</name>
<sequence length="93" mass="10702">MRFQLSHTHTHTHTHAYPGCRVRMAEEGVESEELAEFSDGVIVRCRHRRESDAIILTILPHRTARGTNIDEKTWKLLPETQKGEWKIAARLSG</sequence>